<accession>A0A485M831</accession>
<comment type="similarity">
    <text evidence="2">Belongs to the AzlC family.</text>
</comment>
<evidence type="ECO:0000256" key="5">
    <source>
        <dbReference type="ARBA" id="ARBA00022692"/>
    </source>
</evidence>
<dbReference type="GO" id="GO:1903785">
    <property type="term" value="P:L-valine transmembrane transport"/>
    <property type="evidence" value="ECO:0007669"/>
    <property type="project" value="TreeGrafter"/>
</dbReference>
<feature type="transmembrane region" description="Helical" evidence="9">
    <location>
        <begin position="182"/>
        <end position="201"/>
    </location>
</feature>
<evidence type="ECO:0000256" key="4">
    <source>
        <dbReference type="ARBA" id="ARBA00022475"/>
    </source>
</evidence>
<dbReference type="InterPro" id="IPR011606">
    <property type="entry name" value="Brnchd-chn_aa_trnsp_permease"/>
</dbReference>
<keyword evidence="4" id="KW-1003">Cell membrane</keyword>
<feature type="region of interest" description="Disordered" evidence="8">
    <location>
        <begin position="1"/>
        <end position="26"/>
    </location>
</feature>
<evidence type="ECO:0000256" key="2">
    <source>
        <dbReference type="ARBA" id="ARBA00010735"/>
    </source>
</evidence>
<keyword evidence="3" id="KW-0813">Transport</keyword>
<feature type="transmembrane region" description="Helical" evidence="9">
    <location>
        <begin position="41"/>
        <end position="67"/>
    </location>
</feature>
<reference evidence="10" key="1">
    <citation type="submission" date="2019-03" db="EMBL/GenBank/DDBJ databases">
        <authorList>
            <person name="Hao L."/>
        </authorList>
    </citation>
    <scope>NUCLEOTIDE SEQUENCE</scope>
</reference>
<evidence type="ECO:0000256" key="6">
    <source>
        <dbReference type="ARBA" id="ARBA00022989"/>
    </source>
</evidence>
<organism evidence="10">
    <name type="scientific">anaerobic digester metagenome</name>
    <dbReference type="NCBI Taxonomy" id="1263854"/>
    <lineage>
        <taxon>unclassified sequences</taxon>
        <taxon>metagenomes</taxon>
        <taxon>ecological metagenomes</taxon>
    </lineage>
</organism>
<evidence type="ECO:0000256" key="7">
    <source>
        <dbReference type="ARBA" id="ARBA00023136"/>
    </source>
</evidence>
<protein>
    <submittedName>
        <fullName evidence="10">Inner membrane protein YgaZ</fullName>
    </submittedName>
</protein>
<comment type="subcellular location">
    <subcellularLocation>
        <location evidence="1">Cell membrane</location>
        <topology evidence="1">Multi-pass membrane protein</topology>
    </subcellularLocation>
</comment>
<dbReference type="AlphaFoldDB" id="A0A485M831"/>
<name>A0A485M831_9ZZZZ</name>
<feature type="transmembrane region" description="Helical" evidence="9">
    <location>
        <begin position="79"/>
        <end position="101"/>
    </location>
</feature>
<evidence type="ECO:0000256" key="9">
    <source>
        <dbReference type="SAM" id="Phobius"/>
    </source>
</evidence>
<proteinExistence type="inferred from homology"/>
<feature type="compositionally biased region" description="Basic and acidic residues" evidence="8">
    <location>
        <begin position="1"/>
        <end position="12"/>
    </location>
</feature>
<dbReference type="Pfam" id="PF03591">
    <property type="entry name" value="AzlC"/>
    <property type="match status" value="1"/>
</dbReference>
<evidence type="ECO:0000313" key="10">
    <source>
        <dbReference type="EMBL" id="VFU18250.1"/>
    </source>
</evidence>
<evidence type="ECO:0000256" key="1">
    <source>
        <dbReference type="ARBA" id="ARBA00004651"/>
    </source>
</evidence>
<gene>
    <name evidence="10" type="primary">ygaZ</name>
    <name evidence="10" type="ORF">SCFA_80011</name>
</gene>
<sequence length="255" mass="26448">MRDNRQADHHMNIPDTDLPEADSTPPGRGYADGIRDAVPVIMGYLAIGLAFGVVAKTAGITVIEVAVMSMILYAGSAQFVMVGLIAAGVPASAVIVTIFLVNVRHLLYSAAVSPYVRHLRPWQNALIGAELTDETFAVASSRLGQGGRAGAGWFLGINNVSHATWIVSTTIGAVLGSAITDIRALGFDFALAAMFAALLILQIVNRPAWMPAVTAAAVGGGVALCASMVVPPSWAIIAATLVAATVGMVLEEREA</sequence>
<feature type="transmembrane region" description="Helical" evidence="9">
    <location>
        <begin position="208"/>
        <end position="229"/>
    </location>
</feature>
<evidence type="ECO:0000256" key="3">
    <source>
        <dbReference type="ARBA" id="ARBA00022448"/>
    </source>
</evidence>
<evidence type="ECO:0000256" key="8">
    <source>
        <dbReference type="SAM" id="MobiDB-lite"/>
    </source>
</evidence>
<keyword evidence="5 9" id="KW-0812">Transmembrane</keyword>
<dbReference type="PANTHER" id="PTHR34979:SF1">
    <property type="entry name" value="INNER MEMBRANE PROTEIN YGAZ"/>
    <property type="match status" value="1"/>
</dbReference>
<feature type="transmembrane region" description="Helical" evidence="9">
    <location>
        <begin position="235"/>
        <end position="251"/>
    </location>
</feature>
<keyword evidence="6 9" id="KW-1133">Transmembrane helix</keyword>
<dbReference type="EMBL" id="CAADRM010000147">
    <property type="protein sequence ID" value="VFU18250.1"/>
    <property type="molecule type" value="Genomic_DNA"/>
</dbReference>
<dbReference type="GO" id="GO:0005886">
    <property type="term" value="C:plasma membrane"/>
    <property type="evidence" value="ECO:0007669"/>
    <property type="project" value="UniProtKB-SubCell"/>
</dbReference>
<keyword evidence="7 9" id="KW-0472">Membrane</keyword>
<dbReference type="PANTHER" id="PTHR34979">
    <property type="entry name" value="INNER MEMBRANE PROTEIN YGAZ"/>
    <property type="match status" value="1"/>
</dbReference>